<comment type="subcellular location">
    <subcellularLocation>
        <location evidence="1">Membrane</location>
        <topology evidence="1">Multi-pass membrane protein</topology>
    </subcellularLocation>
</comment>
<keyword evidence="3 10" id="KW-0762">Sugar transport</keyword>
<dbReference type="InterPro" id="IPR003663">
    <property type="entry name" value="Sugar/inositol_transpt"/>
</dbReference>
<feature type="transmembrane region" description="Helical" evidence="8">
    <location>
        <begin position="67"/>
        <end position="95"/>
    </location>
</feature>
<reference evidence="10" key="2">
    <citation type="journal article" date="2024" name="Plant">
        <title>Genomic evolution and insights into agronomic trait innovations of Sesamum species.</title>
        <authorList>
            <person name="Miao H."/>
            <person name="Wang L."/>
            <person name="Qu L."/>
            <person name="Liu H."/>
            <person name="Sun Y."/>
            <person name="Le M."/>
            <person name="Wang Q."/>
            <person name="Wei S."/>
            <person name="Zheng Y."/>
            <person name="Lin W."/>
            <person name="Duan Y."/>
            <person name="Cao H."/>
            <person name="Xiong S."/>
            <person name="Wang X."/>
            <person name="Wei L."/>
            <person name="Li C."/>
            <person name="Ma Q."/>
            <person name="Ju M."/>
            <person name="Zhao R."/>
            <person name="Li G."/>
            <person name="Mu C."/>
            <person name="Tian Q."/>
            <person name="Mei H."/>
            <person name="Zhang T."/>
            <person name="Gao T."/>
            <person name="Zhang H."/>
        </authorList>
    </citation>
    <scope>NUCLEOTIDE SEQUENCE</scope>
    <source>
        <strain evidence="10">G02</strain>
    </source>
</reference>
<evidence type="ECO:0000313" key="10">
    <source>
        <dbReference type="EMBL" id="KAL0287593.1"/>
    </source>
</evidence>
<proteinExistence type="inferred from homology"/>
<evidence type="ECO:0000256" key="4">
    <source>
        <dbReference type="ARBA" id="ARBA00022692"/>
    </source>
</evidence>
<evidence type="ECO:0000256" key="2">
    <source>
        <dbReference type="ARBA" id="ARBA00010992"/>
    </source>
</evidence>
<dbReference type="PROSITE" id="PS50850">
    <property type="entry name" value="MFS"/>
    <property type="match status" value="1"/>
</dbReference>
<comment type="similarity">
    <text evidence="2">Belongs to the major facilitator superfamily. Sugar transporter (TC 2.A.1.1) family.</text>
</comment>
<dbReference type="SUPFAM" id="SSF103473">
    <property type="entry name" value="MFS general substrate transporter"/>
    <property type="match status" value="1"/>
</dbReference>
<evidence type="ECO:0000256" key="7">
    <source>
        <dbReference type="ARBA" id="ARBA00044504"/>
    </source>
</evidence>
<dbReference type="GO" id="GO:0016020">
    <property type="term" value="C:membrane"/>
    <property type="evidence" value="ECO:0007669"/>
    <property type="project" value="UniProtKB-SubCell"/>
</dbReference>
<keyword evidence="6 8" id="KW-0472">Membrane</keyword>
<dbReference type="PRINTS" id="PR00171">
    <property type="entry name" value="SUGRTRNSPORT"/>
</dbReference>
<feature type="non-terminal residue" evidence="10">
    <location>
        <position position="136"/>
    </location>
</feature>
<organism evidence="10">
    <name type="scientific">Sesamum radiatum</name>
    <name type="common">Black benniseed</name>
    <dbReference type="NCBI Taxonomy" id="300843"/>
    <lineage>
        <taxon>Eukaryota</taxon>
        <taxon>Viridiplantae</taxon>
        <taxon>Streptophyta</taxon>
        <taxon>Embryophyta</taxon>
        <taxon>Tracheophyta</taxon>
        <taxon>Spermatophyta</taxon>
        <taxon>Magnoliopsida</taxon>
        <taxon>eudicotyledons</taxon>
        <taxon>Gunneridae</taxon>
        <taxon>Pentapetalae</taxon>
        <taxon>asterids</taxon>
        <taxon>lamiids</taxon>
        <taxon>Lamiales</taxon>
        <taxon>Pedaliaceae</taxon>
        <taxon>Sesamum</taxon>
    </lineage>
</organism>
<dbReference type="Pfam" id="PF00083">
    <property type="entry name" value="Sugar_tr"/>
    <property type="match status" value="1"/>
</dbReference>
<comment type="caution">
    <text evidence="10">The sequence shown here is derived from an EMBL/GenBank/DDBJ whole genome shotgun (WGS) entry which is preliminary data.</text>
</comment>
<evidence type="ECO:0000256" key="6">
    <source>
        <dbReference type="ARBA" id="ARBA00023136"/>
    </source>
</evidence>
<accession>A0AAW2J0F9</accession>
<keyword evidence="3 10" id="KW-0813">Transport</keyword>
<evidence type="ECO:0000256" key="8">
    <source>
        <dbReference type="SAM" id="Phobius"/>
    </source>
</evidence>
<dbReference type="AlphaFoldDB" id="A0AAW2J0F9"/>
<feature type="transmembrane region" description="Helical" evidence="8">
    <location>
        <begin position="107"/>
        <end position="133"/>
    </location>
</feature>
<feature type="domain" description="Major facilitator superfamily (MFS) profile" evidence="9">
    <location>
        <begin position="1"/>
        <end position="136"/>
    </location>
</feature>
<evidence type="ECO:0000256" key="1">
    <source>
        <dbReference type="ARBA" id="ARBA00004141"/>
    </source>
</evidence>
<feature type="transmembrane region" description="Helical" evidence="8">
    <location>
        <begin position="33"/>
        <end position="55"/>
    </location>
</feature>
<sequence>ISSSNAATVGVGTIQVIATAVATWLVDRTGRRILLIVSSAGMSLSLLVVAVAFFSKGLVSPDSTLHGILGIVSVVGVLCMIISFSLGMGPIPWLIMSEILPIKIKGLAGSVATLFNWSFSWAITMTAPLLLAWSSG</sequence>
<evidence type="ECO:0000256" key="3">
    <source>
        <dbReference type="ARBA" id="ARBA00022597"/>
    </source>
</evidence>
<keyword evidence="5 8" id="KW-1133">Transmembrane helix</keyword>
<evidence type="ECO:0000256" key="5">
    <source>
        <dbReference type="ARBA" id="ARBA00022989"/>
    </source>
</evidence>
<protein>
    <submittedName>
        <fullName evidence="10">Sugar transporter ERD6-like 6</fullName>
    </submittedName>
</protein>
<keyword evidence="4 8" id="KW-0812">Transmembrane</keyword>
<gene>
    <name evidence="10" type="ORF">Sradi_7120900</name>
</gene>
<evidence type="ECO:0000259" key="9">
    <source>
        <dbReference type="PROSITE" id="PS50850"/>
    </source>
</evidence>
<dbReference type="InterPro" id="IPR036259">
    <property type="entry name" value="MFS_trans_sf"/>
</dbReference>
<feature type="transmembrane region" description="Helical" evidence="8">
    <location>
        <begin position="6"/>
        <end position="26"/>
    </location>
</feature>
<dbReference type="PANTHER" id="PTHR48021:SF23">
    <property type="entry name" value="SUGAR TRANSPORTER ERD6-LIKE 6"/>
    <property type="match status" value="1"/>
</dbReference>
<name>A0AAW2J0F9_SESRA</name>
<feature type="non-terminal residue" evidence="10">
    <location>
        <position position="1"/>
    </location>
</feature>
<dbReference type="EMBL" id="JACGWJ010000861">
    <property type="protein sequence ID" value="KAL0287593.1"/>
    <property type="molecule type" value="Genomic_DNA"/>
</dbReference>
<comment type="similarity">
    <text evidence="7">Belongs to the major facilitator superfamily. Phosphate:H(+) symporter (TC 2.A.1.9) family.</text>
</comment>
<dbReference type="GO" id="GO:0022857">
    <property type="term" value="F:transmembrane transporter activity"/>
    <property type="evidence" value="ECO:0007669"/>
    <property type="project" value="InterPro"/>
</dbReference>
<dbReference type="InterPro" id="IPR050549">
    <property type="entry name" value="MFS_Trehalose_Transporter"/>
</dbReference>
<dbReference type="InterPro" id="IPR020846">
    <property type="entry name" value="MFS_dom"/>
</dbReference>
<dbReference type="InterPro" id="IPR005828">
    <property type="entry name" value="MFS_sugar_transport-like"/>
</dbReference>
<dbReference type="Gene3D" id="1.20.1250.20">
    <property type="entry name" value="MFS general substrate transporter like domains"/>
    <property type="match status" value="1"/>
</dbReference>
<dbReference type="PANTHER" id="PTHR48021">
    <property type="match status" value="1"/>
</dbReference>
<reference evidence="10" key="1">
    <citation type="submission" date="2020-06" db="EMBL/GenBank/DDBJ databases">
        <authorList>
            <person name="Li T."/>
            <person name="Hu X."/>
            <person name="Zhang T."/>
            <person name="Song X."/>
            <person name="Zhang H."/>
            <person name="Dai N."/>
            <person name="Sheng W."/>
            <person name="Hou X."/>
            <person name="Wei L."/>
        </authorList>
    </citation>
    <scope>NUCLEOTIDE SEQUENCE</scope>
    <source>
        <strain evidence="10">G02</strain>
        <tissue evidence="10">Leaf</tissue>
    </source>
</reference>